<feature type="compositionally biased region" description="Polar residues" evidence="17">
    <location>
        <begin position="378"/>
        <end position="388"/>
    </location>
</feature>
<dbReference type="SUPFAM" id="SSF53474">
    <property type="entry name" value="alpha/beta-Hydrolases"/>
    <property type="match status" value="1"/>
</dbReference>
<dbReference type="Pfam" id="PF00856">
    <property type="entry name" value="SET"/>
    <property type="match status" value="1"/>
</dbReference>
<dbReference type="InterPro" id="IPR046341">
    <property type="entry name" value="SET_dom_sf"/>
</dbReference>
<dbReference type="Gene3D" id="1.10.10.1700">
    <property type="entry name" value="Histone-lysine N-methyltransferase"/>
    <property type="match status" value="1"/>
</dbReference>
<evidence type="ECO:0000256" key="14">
    <source>
        <dbReference type="ARBA" id="ARBA00024057"/>
    </source>
</evidence>
<evidence type="ECO:0000259" key="18">
    <source>
        <dbReference type="PROSITE" id="PS50280"/>
    </source>
</evidence>
<dbReference type="InterPro" id="IPR025783">
    <property type="entry name" value="Set9_fungi"/>
</dbReference>
<dbReference type="PANTHER" id="PTHR12977">
    <property type="entry name" value="SUPPRESSOR OF VARIEGATION 4-20-RELATED"/>
    <property type="match status" value="1"/>
</dbReference>
<dbReference type="EC" id="2.1.1.372" evidence="14"/>
<feature type="region of interest" description="Disordered" evidence="17">
    <location>
        <begin position="375"/>
        <end position="408"/>
    </location>
</feature>
<dbReference type="PROSITE" id="PS51567">
    <property type="entry name" value="SAM_MT43_SUVAR420_1"/>
    <property type="match status" value="1"/>
</dbReference>
<evidence type="ECO:0000256" key="13">
    <source>
        <dbReference type="ARBA" id="ARBA00023242"/>
    </source>
</evidence>
<proteinExistence type="inferred from homology"/>
<evidence type="ECO:0000256" key="12">
    <source>
        <dbReference type="ARBA" id="ARBA00022853"/>
    </source>
</evidence>
<name>A0A319E569_9EURO</name>
<comment type="function">
    <text evidence="1">Histone methyltransferase that trimethylates 'Lys-20' of histone H4 to form H4K20me3.</text>
</comment>
<dbReference type="GO" id="GO:0005694">
    <property type="term" value="C:chromosome"/>
    <property type="evidence" value="ECO:0007669"/>
    <property type="project" value="UniProtKB-SubCell"/>
</dbReference>
<keyword evidence="20" id="KW-1185">Reference proteome</keyword>
<dbReference type="OrthoDB" id="408631at2759"/>
<dbReference type="InterPro" id="IPR041938">
    <property type="entry name" value="Hist-Lys_N-MTase_N"/>
</dbReference>
<dbReference type="EMBL" id="KZ825848">
    <property type="protein sequence ID" value="PYH95768.1"/>
    <property type="molecule type" value="Genomic_DNA"/>
</dbReference>
<comment type="subcellular location">
    <subcellularLocation>
        <location evidence="3">Chromosome</location>
    </subcellularLocation>
    <subcellularLocation>
        <location evidence="2">Nucleus</location>
    </subcellularLocation>
</comment>
<organism evidence="19 20">
    <name type="scientific">Aspergillus ellipticus CBS 707.79</name>
    <dbReference type="NCBI Taxonomy" id="1448320"/>
    <lineage>
        <taxon>Eukaryota</taxon>
        <taxon>Fungi</taxon>
        <taxon>Dikarya</taxon>
        <taxon>Ascomycota</taxon>
        <taxon>Pezizomycotina</taxon>
        <taxon>Eurotiomycetes</taxon>
        <taxon>Eurotiomycetidae</taxon>
        <taxon>Eurotiales</taxon>
        <taxon>Aspergillaceae</taxon>
        <taxon>Aspergillus</taxon>
        <taxon>Aspergillus subgen. Circumdati</taxon>
    </lineage>
</organism>
<evidence type="ECO:0000256" key="16">
    <source>
        <dbReference type="ARBA" id="ARBA00048081"/>
    </source>
</evidence>
<evidence type="ECO:0000313" key="19">
    <source>
        <dbReference type="EMBL" id="PYH95768.1"/>
    </source>
</evidence>
<evidence type="ECO:0000256" key="10">
    <source>
        <dbReference type="ARBA" id="ARBA00022691"/>
    </source>
</evidence>
<dbReference type="Gene3D" id="2.170.270.10">
    <property type="entry name" value="SET domain"/>
    <property type="match status" value="1"/>
</dbReference>
<keyword evidence="13" id="KW-0539">Nucleus</keyword>
<keyword evidence="8" id="KW-0489">Methyltransferase</keyword>
<dbReference type="AlphaFoldDB" id="A0A319E569"/>
<evidence type="ECO:0000256" key="9">
    <source>
        <dbReference type="ARBA" id="ARBA00022679"/>
    </source>
</evidence>
<evidence type="ECO:0000256" key="15">
    <source>
        <dbReference type="ARBA" id="ARBA00030653"/>
    </source>
</evidence>
<dbReference type="InterPro" id="IPR019826">
    <property type="entry name" value="Carboxylesterase_B_AS"/>
</dbReference>
<evidence type="ECO:0000256" key="1">
    <source>
        <dbReference type="ARBA" id="ARBA00001984"/>
    </source>
</evidence>
<dbReference type="FunFam" id="3.40.50.1820:FF:000299">
    <property type="entry name" value="Carboxylic ester hydrolase"/>
    <property type="match status" value="1"/>
</dbReference>
<evidence type="ECO:0000256" key="2">
    <source>
        <dbReference type="ARBA" id="ARBA00004123"/>
    </source>
</evidence>
<dbReference type="SMART" id="SM00317">
    <property type="entry name" value="SET"/>
    <property type="match status" value="1"/>
</dbReference>
<keyword evidence="7" id="KW-0158">Chromosome</keyword>
<evidence type="ECO:0000256" key="7">
    <source>
        <dbReference type="ARBA" id="ARBA00022454"/>
    </source>
</evidence>
<dbReference type="GO" id="GO:0032259">
    <property type="term" value="P:methylation"/>
    <property type="evidence" value="ECO:0007669"/>
    <property type="project" value="UniProtKB-KW"/>
</dbReference>
<accession>A0A319E569</accession>
<dbReference type="GO" id="GO:0005634">
    <property type="term" value="C:nucleus"/>
    <property type="evidence" value="ECO:0007669"/>
    <property type="project" value="UniProtKB-SubCell"/>
</dbReference>
<dbReference type="CDD" id="cd10524">
    <property type="entry name" value="SET_Suv4-20-like"/>
    <property type="match status" value="1"/>
</dbReference>
<feature type="region of interest" description="Disordered" evidence="17">
    <location>
        <begin position="260"/>
        <end position="317"/>
    </location>
</feature>
<dbReference type="InterPro" id="IPR039977">
    <property type="entry name" value="Suv4-20/Set9"/>
</dbReference>
<dbReference type="Pfam" id="PF00135">
    <property type="entry name" value="COesterase"/>
    <property type="match status" value="1"/>
</dbReference>
<evidence type="ECO:0000256" key="11">
    <source>
        <dbReference type="ARBA" id="ARBA00022801"/>
    </source>
</evidence>
<keyword evidence="10" id="KW-0949">S-adenosyl-L-methionine</keyword>
<evidence type="ECO:0000256" key="5">
    <source>
        <dbReference type="ARBA" id="ARBA00014232"/>
    </source>
</evidence>
<evidence type="ECO:0000256" key="8">
    <source>
        <dbReference type="ARBA" id="ARBA00022603"/>
    </source>
</evidence>
<keyword evidence="12" id="KW-0156">Chromatin regulator</keyword>
<feature type="compositionally biased region" description="Polar residues" evidence="17">
    <location>
        <begin position="267"/>
        <end position="285"/>
    </location>
</feature>
<dbReference type="Gene3D" id="3.40.50.1820">
    <property type="entry name" value="alpha/beta hydrolase"/>
    <property type="match status" value="1"/>
</dbReference>
<evidence type="ECO:0000256" key="17">
    <source>
        <dbReference type="SAM" id="MobiDB-lite"/>
    </source>
</evidence>
<sequence>MPSSKARSSPSGERRDRLTLAKLASYDDVATDALVDRAYFWTNTRKNRTKYNPARGIRDDEVAGIILRDIIVAKDAAKAEGKLLSMSGLKKYMAKLPTDREKEWFRRHLRKYVQMYLPDSPFEITTTNRYMVTEHEAAICARKFIKQGQEIKYLSGTLVPMTREEEQDLDLKRKDFSIVMSSRRKTPSFFLGPARFANHDCNANGRLVTRGMEGMQVMAIRNIHIGEEITVSYGDDYFGVDNCECLCLTCERAVRNGWAPQVDSDQESQASTPALTDEALSTDTLLSPKKRKRAQDTDSETSPASTPRKRTKFTRQSSKLKSEVVFSDVAPSIESATDQPAADTEISAQALSVPHSPVTEAVSDHVVHNKSDIHIHAESTTQSSTVTEPDSPSSLDADDSHRSSTSTVKVEEIVETSVRGATLAVGGNLDLSNTGLSDRERRLLGTDADTLSDLSDSLELDENLGTVVKKTRKSRNKEVVPSVEVEPPRARVPGDYTKTSRLLAQAYDRWVDCRTCNVWFVQQDSYLTRRECPRCERHSKLYGFQWPKTDSEGPKDDEERVMDHRTVHRFLYPEEEALVSRKDRGISFGITPTPELSEPHADTEDTLCFLLTVSITVAYEAPLVTLDYGQFQGSYDATYNLSYFRKIPFAASTAGENRFRAPQPPLNITNGTYDSDQSFDMCPQRTVNGSEDCLFLCLYSRPWVSTSASRPVLVVFYGGGFIEGSASFGIPPNAFPTLNVSTLNDYVVIYPNYRTNAFGFLPGQAIKDSSTSDLNPGLLDQQYALKWVQSYIDQFGGNPNNVTIWGQSAGGGSVVAQTLANGRGNNPKLFSKALASSPFWPKTYEYNAPQAEAIYTQLTDLTGCTNATDTLTCLKTIDVQTIRDASLVIDDSHTYTTSSYTWAPVIDGDFLIDTLTDAIDTDSLETGLIWGMYNTHEGENFIPSGLDDATTAGGFNTSTASFHSWLTGFVPGLSSSDISLIESKYYPVNGSSESISSYNTTFIRAGLVFRDLILACPAYWVASAAKTTGHVGEYSIPPARHGSDTIWWDTVNSVQETDPLIYEGYAGAFASFFQTGDPNAHKLTNSSEPGVPDLQDSGAEFVIAEDGFENVVLKQLKERCAFWKSVGKDVPV</sequence>
<dbReference type="PROSITE" id="PS00122">
    <property type="entry name" value="CARBOXYLESTERASE_B_1"/>
    <property type="match status" value="1"/>
</dbReference>
<feature type="domain" description="SET" evidence="18">
    <location>
        <begin position="120"/>
        <end position="234"/>
    </location>
</feature>
<evidence type="ECO:0000313" key="20">
    <source>
        <dbReference type="Proteomes" id="UP000247810"/>
    </source>
</evidence>
<keyword evidence="11 19" id="KW-0378">Hydrolase</keyword>
<dbReference type="PANTHER" id="PTHR12977:SF4">
    <property type="entry name" value="HISTONE-LYSINE N-METHYLTRANSFERASE KMT5B"/>
    <property type="match status" value="1"/>
</dbReference>
<dbReference type="InterPro" id="IPR002018">
    <property type="entry name" value="CarbesteraseB"/>
</dbReference>
<keyword evidence="9" id="KW-0808">Transferase</keyword>
<evidence type="ECO:0000256" key="4">
    <source>
        <dbReference type="ARBA" id="ARBA00005964"/>
    </source>
</evidence>
<evidence type="ECO:0000256" key="3">
    <source>
        <dbReference type="ARBA" id="ARBA00004286"/>
    </source>
</evidence>
<protein>
    <recommendedName>
        <fullName evidence="6">Histone-lysine N-methyltransferase SET9</fullName>
        <ecNumber evidence="14">2.1.1.372</ecNumber>
    </recommendedName>
    <alternativeName>
        <fullName evidence="5">Histone-lysine N-methyltransferase set9</fullName>
    </alternativeName>
    <alternativeName>
        <fullName evidence="15">SET domain protein 9</fullName>
    </alternativeName>
</protein>
<dbReference type="SUPFAM" id="SSF82199">
    <property type="entry name" value="SET domain"/>
    <property type="match status" value="1"/>
</dbReference>
<comment type="catalytic activity">
    <reaction evidence="16">
        <text>L-lysyl(20)-[histone H4] + 3 S-adenosyl-L-methionine = N(6),N(6),N(6)-trimethyl-L-lysyl(20)-[histone H4] + 3 S-adenosyl-L-homocysteine + 3 H(+)</text>
        <dbReference type="Rhea" id="RHEA:64456"/>
        <dbReference type="Rhea" id="RHEA-COMP:15554"/>
        <dbReference type="Rhea" id="RHEA-COMP:15998"/>
        <dbReference type="ChEBI" id="CHEBI:15378"/>
        <dbReference type="ChEBI" id="CHEBI:29969"/>
        <dbReference type="ChEBI" id="CHEBI:57856"/>
        <dbReference type="ChEBI" id="CHEBI:59789"/>
        <dbReference type="ChEBI" id="CHEBI:61961"/>
        <dbReference type="EC" id="2.1.1.372"/>
    </reaction>
</comment>
<dbReference type="PROSITE" id="PS50280">
    <property type="entry name" value="SET"/>
    <property type="match status" value="1"/>
</dbReference>
<comment type="similarity">
    <text evidence="4">Belongs to the type-B carboxylesterase/lipase family.</text>
</comment>
<gene>
    <name evidence="19" type="ORF">BO71DRAFT_449158</name>
</gene>
<dbReference type="GO" id="GO:0016787">
    <property type="term" value="F:hydrolase activity"/>
    <property type="evidence" value="ECO:0007669"/>
    <property type="project" value="UniProtKB-KW"/>
</dbReference>
<dbReference type="InterPro" id="IPR029058">
    <property type="entry name" value="AB_hydrolase_fold"/>
</dbReference>
<dbReference type="GO" id="GO:0140943">
    <property type="term" value="F:histone H4K20 trimethyltransferase activity"/>
    <property type="evidence" value="ECO:0007669"/>
    <property type="project" value="UniProtKB-EC"/>
</dbReference>
<evidence type="ECO:0000256" key="6">
    <source>
        <dbReference type="ARBA" id="ARBA00015413"/>
    </source>
</evidence>
<reference evidence="19 20" key="1">
    <citation type="submission" date="2018-02" db="EMBL/GenBank/DDBJ databases">
        <title>The genomes of Aspergillus section Nigri reveals drivers in fungal speciation.</title>
        <authorList>
            <consortium name="DOE Joint Genome Institute"/>
            <person name="Vesth T.C."/>
            <person name="Nybo J."/>
            <person name="Theobald S."/>
            <person name="Brandl J."/>
            <person name="Frisvad J.C."/>
            <person name="Nielsen K.F."/>
            <person name="Lyhne E.K."/>
            <person name="Kogle M.E."/>
            <person name="Kuo A."/>
            <person name="Riley R."/>
            <person name="Clum A."/>
            <person name="Nolan M."/>
            <person name="Lipzen A."/>
            <person name="Salamov A."/>
            <person name="Henrissat B."/>
            <person name="Wiebenga A."/>
            <person name="De vries R.P."/>
            <person name="Grigoriev I.V."/>
            <person name="Mortensen U.H."/>
            <person name="Andersen M.R."/>
            <person name="Baker S.E."/>
        </authorList>
    </citation>
    <scope>NUCLEOTIDE SEQUENCE [LARGE SCALE GENOMIC DNA]</scope>
    <source>
        <strain evidence="19 20">CBS 707.79</strain>
    </source>
</reference>
<dbReference type="VEuPathDB" id="FungiDB:BO71DRAFT_449158"/>
<dbReference type="STRING" id="1448320.A0A319E569"/>
<dbReference type="InterPro" id="IPR001214">
    <property type="entry name" value="SET_dom"/>
</dbReference>
<dbReference type="Proteomes" id="UP000247810">
    <property type="component" value="Unassembled WGS sequence"/>
</dbReference>